<reference evidence="3 4" key="2">
    <citation type="journal article" date="2016" name="Genome Announc.">
        <title>Draft Genome Sequence of a Biocontrol Rhizobacterium, Chryseobacterium kwangjuense Strain KJ1R5, Isolated from Pepper (Capsicum annuum).</title>
        <authorList>
            <person name="Jeong J.J."/>
            <person name="Park H."/>
            <person name="Park B.H."/>
            <person name="Mannaa M."/>
            <person name="Sang M.K."/>
            <person name="Choi I.G."/>
            <person name="Kim K.D."/>
        </authorList>
    </citation>
    <scope>NUCLEOTIDE SEQUENCE [LARGE SCALE GENOMIC DNA]</scope>
    <source>
        <strain evidence="3 4">KJ1R5</strain>
    </source>
</reference>
<evidence type="ECO:0000256" key="1">
    <source>
        <dbReference type="SAM" id="MobiDB-lite"/>
    </source>
</evidence>
<name>A0A135WEC6_9FLAO</name>
<dbReference type="EMBL" id="LPUR01000011">
    <property type="protein sequence ID" value="KXH83231.1"/>
    <property type="molecule type" value="Genomic_DNA"/>
</dbReference>
<dbReference type="OrthoDB" id="1260658at2"/>
<evidence type="ECO:0000313" key="4">
    <source>
        <dbReference type="Proteomes" id="UP000070513"/>
    </source>
</evidence>
<feature type="chain" id="PRO_5007467688" evidence="2">
    <location>
        <begin position="19"/>
        <end position="141"/>
    </location>
</feature>
<gene>
    <name evidence="3" type="ORF">AU378_12480</name>
</gene>
<evidence type="ECO:0000313" key="3">
    <source>
        <dbReference type="EMBL" id="KXH83231.1"/>
    </source>
</evidence>
<dbReference type="RefSeq" id="WP_062651589.1">
    <property type="nucleotide sequence ID" value="NZ_LPUR01000011.1"/>
</dbReference>
<keyword evidence="2" id="KW-0732">Signal</keyword>
<sequence>MKSLYIIAFLALSIGISAQESKKAPEAEDQSQVVKQLREREAQMAKASQETTPQQSSNTLASDQGLEVKKKDTKAQALNSAGDSGKKLPNTATLAEIKASIPNRQTSHSTAGSKNTNKNVAGLLSTADLTLEQIKKTIPKN</sequence>
<proteinExistence type="predicted"/>
<comment type="caution">
    <text evidence="3">The sequence shown here is derived from an EMBL/GenBank/DDBJ whole genome shotgun (WGS) entry which is preliminary data.</text>
</comment>
<dbReference type="AlphaFoldDB" id="A0A135WEC6"/>
<dbReference type="Proteomes" id="UP000070513">
    <property type="component" value="Unassembled WGS sequence"/>
</dbReference>
<protein>
    <submittedName>
        <fullName evidence="3">Uncharacterized protein</fullName>
    </submittedName>
</protein>
<reference evidence="4" key="1">
    <citation type="submission" date="2015-12" db="EMBL/GenBank/DDBJ databases">
        <title>Genome sequence of a biocontrol rhizobacterium Chryseobacterium kwangjuense strain KJ1R5 isolated from pepper (Capsicum annuum L.).</title>
        <authorList>
            <person name="Jeong J.-J."/>
            <person name="Park H."/>
            <person name="Mannaa M."/>
            <person name="Sang M.K."/>
            <person name="Choi I.-G."/>
            <person name="Kim K.D."/>
        </authorList>
    </citation>
    <scope>NUCLEOTIDE SEQUENCE [LARGE SCALE GENOMIC DNA]</scope>
    <source>
        <strain evidence="4">KJ1R5</strain>
    </source>
</reference>
<accession>A0A135WEC6</accession>
<feature type="signal peptide" evidence="2">
    <location>
        <begin position="1"/>
        <end position="18"/>
    </location>
</feature>
<feature type="compositionally biased region" description="Polar residues" evidence="1">
    <location>
        <begin position="46"/>
        <end position="62"/>
    </location>
</feature>
<evidence type="ECO:0000256" key="2">
    <source>
        <dbReference type="SAM" id="SignalP"/>
    </source>
</evidence>
<feature type="compositionally biased region" description="Polar residues" evidence="1">
    <location>
        <begin position="102"/>
        <end position="119"/>
    </location>
</feature>
<organism evidence="3 4">
    <name type="scientific">Chryseobacterium kwangjuense</name>
    <dbReference type="NCBI Taxonomy" id="267125"/>
    <lineage>
        <taxon>Bacteria</taxon>
        <taxon>Pseudomonadati</taxon>
        <taxon>Bacteroidota</taxon>
        <taxon>Flavobacteriia</taxon>
        <taxon>Flavobacteriales</taxon>
        <taxon>Weeksellaceae</taxon>
        <taxon>Chryseobacterium group</taxon>
        <taxon>Chryseobacterium</taxon>
    </lineage>
</organism>
<feature type="region of interest" description="Disordered" evidence="1">
    <location>
        <begin position="19"/>
        <end position="121"/>
    </location>
</feature>